<evidence type="ECO:0000313" key="14">
    <source>
        <dbReference type="EMBL" id="KZV21422.1"/>
    </source>
</evidence>
<name>A0A2Z7AQD0_9LAMI</name>
<evidence type="ECO:0000256" key="5">
    <source>
        <dbReference type="ARBA" id="ARBA00022729"/>
    </source>
</evidence>
<evidence type="ECO:0000256" key="8">
    <source>
        <dbReference type="ARBA" id="ARBA00023180"/>
    </source>
</evidence>
<keyword evidence="8" id="KW-0325">Glycoprotein</keyword>
<organism evidence="14 15">
    <name type="scientific">Dorcoceras hygrometricum</name>
    <dbReference type="NCBI Taxonomy" id="472368"/>
    <lineage>
        <taxon>Eukaryota</taxon>
        <taxon>Viridiplantae</taxon>
        <taxon>Streptophyta</taxon>
        <taxon>Embryophyta</taxon>
        <taxon>Tracheophyta</taxon>
        <taxon>Spermatophyta</taxon>
        <taxon>Magnoliopsida</taxon>
        <taxon>eudicotyledons</taxon>
        <taxon>Gunneridae</taxon>
        <taxon>Pentapetalae</taxon>
        <taxon>asterids</taxon>
        <taxon>lamiids</taxon>
        <taxon>Lamiales</taxon>
        <taxon>Gesneriaceae</taxon>
        <taxon>Didymocarpoideae</taxon>
        <taxon>Trichosporeae</taxon>
        <taxon>Loxocarpinae</taxon>
        <taxon>Dorcoceras</taxon>
    </lineage>
</organism>
<gene>
    <name evidence="14" type="ORF">F511_14954</name>
</gene>
<protein>
    <recommendedName>
        <fullName evidence="13">FAS1 domain-containing protein</fullName>
    </recommendedName>
</protein>
<evidence type="ECO:0000256" key="11">
    <source>
        <dbReference type="SAM" id="MobiDB-lite"/>
    </source>
</evidence>
<keyword evidence="5 12" id="KW-0732">Signal</keyword>
<dbReference type="PANTHER" id="PTHR32382">
    <property type="entry name" value="FASCICLIN-LIKE ARABINOGALACTAN PROTEIN"/>
    <property type="match status" value="1"/>
</dbReference>
<evidence type="ECO:0000256" key="6">
    <source>
        <dbReference type="ARBA" id="ARBA00022974"/>
    </source>
</evidence>
<dbReference type="AlphaFoldDB" id="A0A2Z7AQD0"/>
<dbReference type="SUPFAM" id="SSF82153">
    <property type="entry name" value="FAS1 domain"/>
    <property type="match status" value="1"/>
</dbReference>
<evidence type="ECO:0000313" key="15">
    <source>
        <dbReference type="Proteomes" id="UP000250235"/>
    </source>
</evidence>
<comment type="similarity">
    <text evidence="2">Belongs to the fasciclin-like AGP family.</text>
</comment>
<dbReference type="PANTHER" id="PTHR32382:SF87">
    <property type="entry name" value="FASCICLIN-LIKE ARABINOGALACTAN PROTEIN 14"/>
    <property type="match status" value="1"/>
</dbReference>
<evidence type="ECO:0000256" key="1">
    <source>
        <dbReference type="ARBA" id="ARBA00004609"/>
    </source>
</evidence>
<evidence type="ECO:0000256" key="12">
    <source>
        <dbReference type="SAM" id="SignalP"/>
    </source>
</evidence>
<feature type="compositionally biased region" description="Pro residues" evidence="11">
    <location>
        <begin position="244"/>
        <end position="266"/>
    </location>
</feature>
<proteinExistence type="inferred from homology"/>
<evidence type="ECO:0000256" key="9">
    <source>
        <dbReference type="ARBA" id="ARBA00023288"/>
    </source>
</evidence>
<feature type="signal peptide" evidence="12">
    <location>
        <begin position="1"/>
        <end position="20"/>
    </location>
</feature>
<feature type="domain" description="FAS1" evidence="13">
    <location>
        <begin position="20"/>
        <end position="166"/>
    </location>
</feature>
<dbReference type="InterPro" id="IPR036378">
    <property type="entry name" value="FAS1_dom_sf"/>
</dbReference>
<dbReference type="EMBL" id="KV014894">
    <property type="protein sequence ID" value="KZV21422.1"/>
    <property type="molecule type" value="Genomic_DNA"/>
</dbReference>
<evidence type="ECO:0000256" key="10">
    <source>
        <dbReference type="ARBA" id="ARBA00024686"/>
    </source>
</evidence>
<keyword evidence="3" id="KW-1003">Cell membrane</keyword>
<dbReference type="GO" id="GO:0005886">
    <property type="term" value="C:plasma membrane"/>
    <property type="evidence" value="ECO:0007669"/>
    <property type="project" value="UniProtKB-SubCell"/>
</dbReference>
<comment type="subcellular location">
    <subcellularLocation>
        <location evidence="1">Cell membrane</location>
        <topology evidence="1">Lipid-anchor</topology>
        <topology evidence="1">GPI-anchor</topology>
    </subcellularLocation>
</comment>
<evidence type="ECO:0000256" key="7">
    <source>
        <dbReference type="ARBA" id="ARBA00023136"/>
    </source>
</evidence>
<feature type="compositionally biased region" description="Low complexity" evidence="11">
    <location>
        <begin position="230"/>
        <end position="243"/>
    </location>
</feature>
<evidence type="ECO:0000259" key="13">
    <source>
        <dbReference type="PROSITE" id="PS50213"/>
    </source>
</evidence>
<keyword evidence="9" id="KW-0449">Lipoprotein</keyword>
<dbReference type="Gene3D" id="2.30.180.10">
    <property type="entry name" value="FAS1 domain"/>
    <property type="match status" value="1"/>
</dbReference>
<keyword evidence="6" id="KW-0654">Proteoglycan</keyword>
<evidence type="ECO:0000256" key="4">
    <source>
        <dbReference type="ARBA" id="ARBA00022622"/>
    </source>
</evidence>
<dbReference type="FunFam" id="2.30.180.10:FF:000015">
    <property type="entry name" value="Fasciclin-like arabinogalactan protein 3"/>
    <property type="match status" value="1"/>
</dbReference>
<sequence length="299" mass="30599">MNMKLSILLTFFLLFHRANAFNITLVLSQFPELSSFSSYLTKTNLAGDINSRQTITVLAVDNTVLSSLGGTSTDVLKTILSVHVLLDYFDLPKLQTLANNSAVVTTLFQTTGLAKGLQGFVNVTKLSADTIAFGSAIPGSKLGSSLIKPVVSHPSNLSVLQVSGVIIPQGINGTSPSPSKPPSSSPTISPTPSVSPTTPPPTSAPPTAPPTPSPPTSTPPTAPPTPSQAPAPSNSPSNADAPTPGSPPIPDEPPADAPTAPAPGPNLPADTPSGAGTALQHSYGLVFSIMCWAWLSLKS</sequence>
<dbReference type="PROSITE" id="PS50213">
    <property type="entry name" value="FAS1"/>
    <property type="match status" value="1"/>
</dbReference>
<feature type="chain" id="PRO_5016273341" description="FAS1 domain-containing protein" evidence="12">
    <location>
        <begin position="21"/>
        <end position="299"/>
    </location>
</feature>
<dbReference type="PRINTS" id="PR01217">
    <property type="entry name" value="PRICHEXTENSN"/>
</dbReference>
<evidence type="ECO:0000256" key="2">
    <source>
        <dbReference type="ARBA" id="ARBA00007843"/>
    </source>
</evidence>
<reference evidence="14 15" key="1">
    <citation type="journal article" date="2015" name="Proc. Natl. Acad. Sci. U.S.A.">
        <title>The resurrection genome of Boea hygrometrica: A blueprint for survival of dehydration.</title>
        <authorList>
            <person name="Xiao L."/>
            <person name="Yang G."/>
            <person name="Zhang L."/>
            <person name="Yang X."/>
            <person name="Zhao S."/>
            <person name="Ji Z."/>
            <person name="Zhou Q."/>
            <person name="Hu M."/>
            <person name="Wang Y."/>
            <person name="Chen M."/>
            <person name="Xu Y."/>
            <person name="Jin H."/>
            <person name="Xiao X."/>
            <person name="Hu G."/>
            <person name="Bao F."/>
            <person name="Hu Y."/>
            <person name="Wan P."/>
            <person name="Li L."/>
            <person name="Deng X."/>
            <person name="Kuang T."/>
            <person name="Xiang C."/>
            <person name="Zhu J.K."/>
            <person name="Oliver M.J."/>
            <person name="He Y."/>
        </authorList>
    </citation>
    <scope>NUCLEOTIDE SEQUENCE [LARGE SCALE GENOMIC DNA]</scope>
    <source>
        <strain evidence="15">cv. XS01</strain>
    </source>
</reference>
<dbReference type="InterPro" id="IPR000782">
    <property type="entry name" value="FAS1_domain"/>
</dbReference>
<dbReference type="Proteomes" id="UP000250235">
    <property type="component" value="Unassembled WGS sequence"/>
</dbReference>
<accession>A0A2Z7AQD0</accession>
<evidence type="ECO:0000256" key="3">
    <source>
        <dbReference type="ARBA" id="ARBA00022475"/>
    </source>
</evidence>
<comment type="function">
    <text evidence="10">May be a cell surface adhesion protein.</text>
</comment>
<keyword evidence="7" id="KW-0472">Membrane</keyword>
<dbReference type="OrthoDB" id="694090at2759"/>
<keyword evidence="15" id="KW-1185">Reference proteome</keyword>
<feature type="compositionally biased region" description="Low complexity" evidence="11">
    <location>
        <begin position="185"/>
        <end position="196"/>
    </location>
</feature>
<feature type="compositionally biased region" description="Pro residues" evidence="11">
    <location>
        <begin position="197"/>
        <end position="229"/>
    </location>
</feature>
<dbReference type="InterPro" id="IPR033254">
    <property type="entry name" value="Plant_FLA"/>
</dbReference>
<keyword evidence="4" id="KW-0336">GPI-anchor</keyword>
<feature type="region of interest" description="Disordered" evidence="11">
    <location>
        <begin position="170"/>
        <end position="278"/>
    </location>
</feature>
<dbReference type="GO" id="GO:0098552">
    <property type="term" value="C:side of membrane"/>
    <property type="evidence" value="ECO:0007669"/>
    <property type="project" value="UniProtKB-KW"/>
</dbReference>